<comment type="caution">
    <text evidence="1">The sequence shown here is derived from an EMBL/GenBank/DDBJ whole genome shotgun (WGS) entry which is preliminary data.</text>
</comment>
<proteinExistence type="predicted"/>
<evidence type="ECO:0000313" key="1">
    <source>
        <dbReference type="EMBL" id="MYN44312.1"/>
    </source>
</evidence>
<keyword evidence="2" id="KW-1185">Reference proteome</keyword>
<evidence type="ECO:0000313" key="2">
    <source>
        <dbReference type="Proteomes" id="UP000444316"/>
    </source>
</evidence>
<dbReference type="AlphaFoldDB" id="A0A845HU10"/>
<dbReference type="Proteomes" id="UP000444316">
    <property type="component" value="Unassembled WGS sequence"/>
</dbReference>
<name>A0A845HU10_9BURK</name>
<accession>A0A845HU10</accession>
<dbReference type="RefSeq" id="WP_161034019.1">
    <property type="nucleotide sequence ID" value="NZ_WWCL01000001.1"/>
</dbReference>
<dbReference type="EMBL" id="WWCL01000001">
    <property type="protein sequence ID" value="MYN44312.1"/>
    <property type="molecule type" value="Genomic_DNA"/>
</dbReference>
<gene>
    <name evidence="1" type="ORF">GTP23_04405</name>
</gene>
<sequence length="114" mass="12211">MNQDTDIHLSGPFEAIDGSGRTHKVKAIRIFDEGYGAIDVYVDFAGPIGGLHKDAGLIAAVQAQLRKLGYNGPSVSAGDSVLQENRLLVLEAPDAFNTFATSKGWKDLSEEYGD</sequence>
<reference evidence="1" key="1">
    <citation type="submission" date="2019-12" db="EMBL/GenBank/DDBJ databases">
        <title>Novel species isolated from a subtropical stream in China.</title>
        <authorList>
            <person name="Lu H."/>
        </authorList>
    </citation>
    <scope>NUCLEOTIDE SEQUENCE [LARGE SCALE GENOMIC DNA]</scope>
    <source>
        <strain evidence="1">FT93W</strain>
    </source>
</reference>
<organism evidence="1 2">
    <name type="scientific">Duganella fentianensis</name>
    <dbReference type="NCBI Taxonomy" id="2692177"/>
    <lineage>
        <taxon>Bacteria</taxon>
        <taxon>Pseudomonadati</taxon>
        <taxon>Pseudomonadota</taxon>
        <taxon>Betaproteobacteria</taxon>
        <taxon>Burkholderiales</taxon>
        <taxon>Oxalobacteraceae</taxon>
        <taxon>Telluria group</taxon>
        <taxon>Duganella</taxon>
    </lineage>
</organism>
<protein>
    <submittedName>
        <fullName evidence="1">Uncharacterized protein</fullName>
    </submittedName>
</protein>